<dbReference type="PROSITE" id="PS01229">
    <property type="entry name" value="COF_2"/>
    <property type="match status" value="1"/>
</dbReference>
<dbReference type="SFLD" id="SFLDS00003">
    <property type="entry name" value="Haloacid_Dehalogenase"/>
    <property type="match status" value="1"/>
</dbReference>
<comment type="caution">
    <text evidence="1">The sequence shown here is derived from an EMBL/GenBank/DDBJ whole genome shotgun (WGS) entry which is preliminary data.</text>
</comment>
<dbReference type="RefSeq" id="WP_117321037.1">
    <property type="nucleotide sequence ID" value="NZ_QVTD01000003.1"/>
</dbReference>
<accession>A0A372LEX1</accession>
<dbReference type="InterPro" id="IPR006379">
    <property type="entry name" value="HAD-SF_hydro_IIB"/>
</dbReference>
<dbReference type="Pfam" id="PF08282">
    <property type="entry name" value="Hydrolase_3"/>
    <property type="match status" value="1"/>
</dbReference>
<dbReference type="NCBIfam" id="TIGR00099">
    <property type="entry name" value="Cof-subfamily"/>
    <property type="match status" value="1"/>
</dbReference>
<dbReference type="InterPro" id="IPR000150">
    <property type="entry name" value="Cof"/>
</dbReference>
<organism evidence="1 2">
    <name type="scientific">Peribacillus glennii</name>
    <dbReference type="NCBI Taxonomy" id="2303991"/>
    <lineage>
        <taxon>Bacteria</taxon>
        <taxon>Bacillati</taxon>
        <taxon>Bacillota</taxon>
        <taxon>Bacilli</taxon>
        <taxon>Bacillales</taxon>
        <taxon>Bacillaceae</taxon>
        <taxon>Peribacillus</taxon>
    </lineage>
</organism>
<dbReference type="GO" id="GO:0016791">
    <property type="term" value="F:phosphatase activity"/>
    <property type="evidence" value="ECO:0007669"/>
    <property type="project" value="TreeGrafter"/>
</dbReference>
<dbReference type="PANTHER" id="PTHR10000:SF25">
    <property type="entry name" value="PHOSPHATASE YKRA-RELATED"/>
    <property type="match status" value="1"/>
</dbReference>
<dbReference type="OrthoDB" id="9810101at2"/>
<dbReference type="GO" id="GO:0005829">
    <property type="term" value="C:cytosol"/>
    <property type="evidence" value="ECO:0007669"/>
    <property type="project" value="TreeGrafter"/>
</dbReference>
<dbReference type="Proteomes" id="UP000262939">
    <property type="component" value="Unassembled WGS sequence"/>
</dbReference>
<protein>
    <submittedName>
        <fullName evidence="1">HAD family phosphatase</fullName>
    </submittedName>
</protein>
<dbReference type="AlphaFoldDB" id="A0A372LEX1"/>
<dbReference type="PANTHER" id="PTHR10000">
    <property type="entry name" value="PHOSPHOSERINE PHOSPHATASE"/>
    <property type="match status" value="1"/>
</dbReference>
<evidence type="ECO:0000313" key="1">
    <source>
        <dbReference type="EMBL" id="RFU64861.1"/>
    </source>
</evidence>
<sequence>MEAYKILFLDIDGTIMRPDETMEESTKTAIARVQEQGIETVLATGRPLHEIAEIGQLLNINSFIGYNGAYAVYQGHDVFKKPMSSSSVELFLDTARQHGHELVLYSSTKNHFTTLAGRVVERFMEQFHLKKNEAFTSDVLDDILGITIIGSADNDAELYKSKEGIYLSQVNVDGFRNCFDVIRSNVNKGTGVNALLSQLDIPRSAAIAFGDGMNDKDMLSAVGESFAMGNSMPELFAFAKHNTTEVTNSGVFNGLKSLGLVD</sequence>
<dbReference type="SUPFAM" id="SSF56784">
    <property type="entry name" value="HAD-like"/>
    <property type="match status" value="1"/>
</dbReference>
<dbReference type="SFLD" id="SFLDG01140">
    <property type="entry name" value="C2.B:_Phosphomannomutase_and_P"/>
    <property type="match status" value="1"/>
</dbReference>
<reference evidence="1 2" key="1">
    <citation type="submission" date="2018-08" db="EMBL/GenBank/DDBJ databases">
        <title>Bacillus chawlae sp. nov., Bacillus glennii sp. nov., and Bacillus saganii sp. nov. Isolated from the Vehicle Assembly Building at Kennedy Space Center where the Viking Spacecraft were Assembled.</title>
        <authorList>
            <person name="Seuylemezian A."/>
            <person name="Vaishampayan P."/>
        </authorList>
    </citation>
    <scope>NUCLEOTIDE SEQUENCE [LARGE SCALE GENOMIC DNA]</scope>
    <source>
        <strain evidence="1 2">V44-8</strain>
    </source>
</reference>
<dbReference type="InterPro" id="IPR036412">
    <property type="entry name" value="HAD-like_sf"/>
</dbReference>
<dbReference type="Gene3D" id="3.40.50.1000">
    <property type="entry name" value="HAD superfamily/HAD-like"/>
    <property type="match status" value="1"/>
</dbReference>
<name>A0A372LEX1_9BACI</name>
<dbReference type="GO" id="GO:0000287">
    <property type="term" value="F:magnesium ion binding"/>
    <property type="evidence" value="ECO:0007669"/>
    <property type="project" value="TreeGrafter"/>
</dbReference>
<gene>
    <name evidence="1" type="ORF">D0466_02765</name>
</gene>
<proteinExistence type="predicted"/>
<dbReference type="EMBL" id="QVTD01000003">
    <property type="protein sequence ID" value="RFU64861.1"/>
    <property type="molecule type" value="Genomic_DNA"/>
</dbReference>
<keyword evidence="2" id="KW-1185">Reference proteome</keyword>
<dbReference type="NCBIfam" id="TIGR01484">
    <property type="entry name" value="HAD-SF-IIB"/>
    <property type="match status" value="1"/>
</dbReference>
<dbReference type="Gene3D" id="3.30.1240.10">
    <property type="match status" value="1"/>
</dbReference>
<evidence type="ECO:0000313" key="2">
    <source>
        <dbReference type="Proteomes" id="UP000262939"/>
    </source>
</evidence>
<dbReference type="InterPro" id="IPR023214">
    <property type="entry name" value="HAD_sf"/>
</dbReference>